<sequence length="134" mass="14051">MSIFSSVGDRLKEERKRLGLTQTDFGVLGGVGVVTQRNYEKNATAADLGYFERIAAAGVNVTYVLTGLKVTAEEQQLLSTYNAASPAVRAAALAALIAGTAPAGVHIENLKGIQTTAPVVLPPGAFSFEKKSKK</sequence>
<evidence type="ECO:0000313" key="2">
    <source>
        <dbReference type="EMBL" id="MBM3114972.1"/>
    </source>
</evidence>
<dbReference type="Proteomes" id="UP000809431">
    <property type="component" value="Unassembled WGS sequence"/>
</dbReference>
<dbReference type="RefSeq" id="WP_203536626.1">
    <property type="nucleotide sequence ID" value="NZ_JAESND010000001.1"/>
</dbReference>
<name>A0ABS2BH80_9NEIS</name>
<proteinExistence type="predicted"/>
<dbReference type="InterPro" id="IPR010982">
    <property type="entry name" value="Lambda_DNA-bd_dom_sf"/>
</dbReference>
<dbReference type="EMBL" id="JAESND010000001">
    <property type="protein sequence ID" value="MBM3114972.1"/>
    <property type="molecule type" value="Genomic_DNA"/>
</dbReference>
<dbReference type="Gene3D" id="1.10.260.40">
    <property type="entry name" value="lambda repressor-like DNA-binding domains"/>
    <property type="match status" value="1"/>
</dbReference>
<protein>
    <submittedName>
        <fullName evidence="2">Helix-turn-helix transcriptional regulator</fullName>
    </submittedName>
</protein>
<keyword evidence="3" id="KW-1185">Reference proteome</keyword>
<dbReference type="InterPro" id="IPR001387">
    <property type="entry name" value="Cro/C1-type_HTH"/>
</dbReference>
<organism evidence="2 3">
    <name type="scientific">Jeongeupia naejangsanensis</name>
    <dbReference type="NCBI Taxonomy" id="613195"/>
    <lineage>
        <taxon>Bacteria</taxon>
        <taxon>Pseudomonadati</taxon>
        <taxon>Pseudomonadota</taxon>
        <taxon>Betaproteobacteria</taxon>
        <taxon>Neisseriales</taxon>
        <taxon>Chitinibacteraceae</taxon>
        <taxon>Jeongeupia</taxon>
    </lineage>
</organism>
<evidence type="ECO:0000259" key="1">
    <source>
        <dbReference type="PROSITE" id="PS50943"/>
    </source>
</evidence>
<dbReference type="CDD" id="cd00093">
    <property type="entry name" value="HTH_XRE"/>
    <property type="match status" value="1"/>
</dbReference>
<accession>A0ABS2BH80</accession>
<evidence type="ECO:0000313" key="3">
    <source>
        <dbReference type="Proteomes" id="UP000809431"/>
    </source>
</evidence>
<gene>
    <name evidence="2" type="ORF">JMJ54_03945</name>
</gene>
<dbReference type="SMART" id="SM00530">
    <property type="entry name" value="HTH_XRE"/>
    <property type="match status" value="1"/>
</dbReference>
<reference evidence="2 3" key="1">
    <citation type="submission" date="2021-01" db="EMBL/GenBank/DDBJ databases">
        <title>Draft Genome Sequence and Polyhydroxyalkanoate Biosynthetic Potential of Jeongeupia naejangsanensis Type Strain DSM 24253.</title>
        <authorList>
            <person name="Turrini P."/>
            <person name="Artuso I."/>
            <person name="Lugli G.A."/>
            <person name="Frangipani E."/>
            <person name="Ventura M."/>
            <person name="Visca P."/>
        </authorList>
    </citation>
    <scope>NUCLEOTIDE SEQUENCE [LARGE SCALE GENOMIC DNA]</scope>
    <source>
        <strain evidence="2 3">DSM 24253</strain>
    </source>
</reference>
<comment type="caution">
    <text evidence="2">The sequence shown here is derived from an EMBL/GenBank/DDBJ whole genome shotgun (WGS) entry which is preliminary data.</text>
</comment>
<dbReference type="SUPFAM" id="SSF47413">
    <property type="entry name" value="lambda repressor-like DNA-binding domains"/>
    <property type="match status" value="1"/>
</dbReference>
<dbReference type="PROSITE" id="PS50943">
    <property type="entry name" value="HTH_CROC1"/>
    <property type="match status" value="1"/>
</dbReference>
<feature type="domain" description="HTH cro/C1-type" evidence="1">
    <location>
        <begin position="11"/>
        <end position="64"/>
    </location>
</feature>